<reference evidence="3" key="2">
    <citation type="submission" date="2020-05" db="UniProtKB">
        <authorList>
            <consortium name="EnsemblMetazoa"/>
        </authorList>
    </citation>
    <scope>IDENTIFICATION</scope>
    <source>
        <strain evidence="3">WRAIR2</strain>
    </source>
</reference>
<dbReference type="GO" id="GO:0005634">
    <property type="term" value="C:nucleus"/>
    <property type="evidence" value="ECO:0007669"/>
    <property type="project" value="TreeGrafter"/>
</dbReference>
<evidence type="ECO:0000313" key="4">
    <source>
        <dbReference type="Proteomes" id="UP000075884"/>
    </source>
</evidence>
<reference evidence="4" key="1">
    <citation type="submission" date="2013-03" db="EMBL/GenBank/DDBJ databases">
        <title>The Genome Sequence of Anopheles dirus WRAIR2.</title>
        <authorList>
            <consortium name="The Broad Institute Genomics Platform"/>
            <person name="Neafsey D.E."/>
            <person name="Walton C."/>
            <person name="Walker B."/>
            <person name="Young S.K."/>
            <person name="Zeng Q."/>
            <person name="Gargeya S."/>
            <person name="Fitzgerald M."/>
            <person name="Haas B."/>
            <person name="Abouelleil A."/>
            <person name="Allen A.W."/>
            <person name="Alvarado L."/>
            <person name="Arachchi H.M."/>
            <person name="Berlin A.M."/>
            <person name="Chapman S.B."/>
            <person name="Gainer-Dewar J."/>
            <person name="Goldberg J."/>
            <person name="Griggs A."/>
            <person name="Gujja S."/>
            <person name="Hansen M."/>
            <person name="Howarth C."/>
            <person name="Imamovic A."/>
            <person name="Ireland A."/>
            <person name="Larimer J."/>
            <person name="McCowan C."/>
            <person name="Murphy C."/>
            <person name="Pearson M."/>
            <person name="Poon T.W."/>
            <person name="Priest M."/>
            <person name="Roberts A."/>
            <person name="Saif S."/>
            <person name="Shea T."/>
            <person name="Sisk P."/>
            <person name="Sykes S."/>
            <person name="Wortman J."/>
            <person name="Nusbaum C."/>
            <person name="Birren B."/>
        </authorList>
    </citation>
    <scope>NUCLEOTIDE SEQUENCE [LARGE SCALE GENOMIC DNA]</scope>
    <source>
        <strain evidence="4">WRAIR2</strain>
    </source>
</reference>
<evidence type="ECO:0000259" key="2">
    <source>
        <dbReference type="Pfam" id="PF07985"/>
    </source>
</evidence>
<comment type="similarity">
    <text evidence="1">Belongs to the SRR1 family.</text>
</comment>
<accession>A0A182NR91</accession>
<sequence length="284" mass="32512">MNGVESVANELEFKLVVSKKGKQRPKSKPKQQTAFHQLLDTPDSTVRSDICQKSVITQLQSAESDLLQSQFFRECFENIGPVLVGVQNIVCLGLGSFHECTIARYQLAFIRCLRNEAKLNVETQFFDPVFNRAEIDILQTLGETVLQENLEGKYSAERKTLFFLPHCPKQIVNNLLWKNWHPERLTNVVLLCNSFSNVVNNNPERLLRNTARFILRAVDLFCEEPVRNSFRFGDVFNDTSLHYLCDTEAISPIVVDWNGAEEPTYEADDLELISKQVVERLNIS</sequence>
<dbReference type="AlphaFoldDB" id="A0A182NR91"/>
<keyword evidence="4" id="KW-1185">Reference proteome</keyword>
<dbReference type="PANTHER" id="PTHR28626:SF3">
    <property type="entry name" value="SRR1-LIKE PROTEIN"/>
    <property type="match status" value="1"/>
</dbReference>
<feature type="domain" description="SRR1-like" evidence="2">
    <location>
        <begin position="85"/>
        <end position="243"/>
    </location>
</feature>
<dbReference type="Pfam" id="PF07985">
    <property type="entry name" value="SRR1"/>
    <property type="match status" value="1"/>
</dbReference>
<dbReference type="GO" id="GO:0005737">
    <property type="term" value="C:cytoplasm"/>
    <property type="evidence" value="ECO:0007669"/>
    <property type="project" value="TreeGrafter"/>
</dbReference>
<name>A0A182NR91_9DIPT</name>
<dbReference type="PANTHER" id="PTHR28626">
    <property type="entry name" value="SRR1-LIKE PROTEIN"/>
    <property type="match status" value="1"/>
</dbReference>
<organism evidence="3 4">
    <name type="scientific">Anopheles dirus</name>
    <dbReference type="NCBI Taxonomy" id="7168"/>
    <lineage>
        <taxon>Eukaryota</taxon>
        <taxon>Metazoa</taxon>
        <taxon>Ecdysozoa</taxon>
        <taxon>Arthropoda</taxon>
        <taxon>Hexapoda</taxon>
        <taxon>Insecta</taxon>
        <taxon>Pterygota</taxon>
        <taxon>Neoptera</taxon>
        <taxon>Endopterygota</taxon>
        <taxon>Diptera</taxon>
        <taxon>Nematocera</taxon>
        <taxon>Culicoidea</taxon>
        <taxon>Culicidae</taxon>
        <taxon>Anophelinae</taxon>
        <taxon>Anopheles</taxon>
    </lineage>
</organism>
<dbReference type="Proteomes" id="UP000075884">
    <property type="component" value="Unassembled WGS sequence"/>
</dbReference>
<dbReference type="InterPro" id="IPR040044">
    <property type="entry name" value="SRR1L"/>
</dbReference>
<proteinExistence type="inferred from homology"/>
<evidence type="ECO:0000256" key="1">
    <source>
        <dbReference type="ARBA" id="ARBA00009856"/>
    </source>
</evidence>
<dbReference type="EnsemblMetazoa" id="ADIR010181-RA">
    <property type="protein sequence ID" value="ADIR010181-PA"/>
    <property type="gene ID" value="ADIR010181"/>
</dbReference>
<evidence type="ECO:0000313" key="3">
    <source>
        <dbReference type="EnsemblMetazoa" id="ADIR010181-PA"/>
    </source>
</evidence>
<dbReference type="VEuPathDB" id="VectorBase:ADIR010181"/>
<protein>
    <submittedName>
        <fullName evidence="3">SRR1 domain-containing protein</fullName>
    </submittedName>
</protein>
<dbReference type="InterPro" id="IPR012942">
    <property type="entry name" value="SRR1-like"/>
</dbReference>